<name>A0A0U9H6K5_9BACI</name>
<dbReference type="InterPro" id="IPR020940">
    <property type="entry name" value="Thymidylate_synthase_AS"/>
</dbReference>
<dbReference type="PANTHER" id="PTHR11548:SF9">
    <property type="entry name" value="THYMIDYLATE SYNTHASE"/>
    <property type="match status" value="1"/>
</dbReference>
<dbReference type="GO" id="GO:0006235">
    <property type="term" value="P:dTTP biosynthetic process"/>
    <property type="evidence" value="ECO:0007669"/>
    <property type="project" value="UniProtKB-UniRule"/>
</dbReference>
<dbReference type="InterPro" id="IPR036926">
    <property type="entry name" value="Thymidate_synth/dCMP_Mease_sf"/>
</dbReference>
<comment type="caution">
    <text evidence="9">The sequence shown here is derived from an EMBL/GenBank/DDBJ whole genome shotgun (WGS) entry which is preliminary data.</text>
</comment>
<feature type="binding site" description="in other chain" evidence="6">
    <location>
        <position position="231"/>
    </location>
    <ligand>
        <name>dUMP</name>
        <dbReference type="ChEBI" id="CHEBI:246422"/>
        <note>ligand shared between dimeric partners</note>
    </ligand>
</feature>
<dbReference type="SUPFAM" id="SSF55831">
    <property type="entry name" value="Thymidylate synthase/dCMP hydroxymethylase"/>
    <property type="match status" value="1"/>
</dbReference>
<feature type="binding site" description="in other chain" evidence="6">
    <location>
        <begin position="220"/>
        <end position="223"/>
    </location>
    <ligand>
        <name>dUMP</name>
        <dbReference type="ChEBI" id="CHEBI:246422"/>
        <note>ligand shared between dimeric partners</note>
    </ligand>
</feature>
<organism evidence="9 10">
    <name type="scientific">Oceanobacillus picturae</name>
    <dbReference type="NCBI Taxonomy" id="171693"/>
    <lineage>
        <taxon>Bacteria</taxon>
        <taxon>Bacillati</taxon>
        <taxon>Bacillota</taxon>
        <taxon>Bacilli</taxon>
        <taxon>Bacillales</taxon>
        <taxon>Bacillaceae</taxon>
        <taxon>Oceanobacillus</taxon>
    </lineage>
</organism>
<comment type="function">
    <text evidence="6">Catalyzes the reductive methylation of 2'-deoxyuridine-5'-monophosphate (dUMP) to 2'-deoxythymidine-5'-monophosphate (dTMP) while utilizing 5,10-methylenetetrahydrofolate (mTHF) as the methyl donor and reductant in the reaction, yielding dihydrofolate (DHF) as a by-product. This enzymatic reaction provides an intracellular de novo source of dTMP, an essential precursor for DNA biosynthesis.</text>
</comment>
<evidence type="ECO:0000256" key="5">
    <source>
        <dbReference type="ARBA" id="ARBA00022727"/>
    </source>
</evidence>
<comment type="catalytic activity">
    <reaction evidence="6">
        <text>dUMP + (6R)-5,10-methylene-5,6,7,8-tetrahydrofolate = 7,8-dihydrofolate + dTMP</text>
        <dbReference type="Rhea" id="RHEA:12104"/>
        <dbReference type="ChEBI" id="CHEBI:15636"/>
        <dbReference type="ChEBI" id="CHEBI:57451"/>
        <dbReference type="ChEBI" id="CHEBI:63528"/>
        <dbReference type="ChEBI" id="CHEBI:246422"/>
        <dbReference type="EC" id="2.1.1.45"/>
    </reaction>
</comment>
<dbReference type="NCBIfam" id="TIGR03284">
    <property type="entry name" value="thym_sym"/>
    <property type="match status" value="1"/>
</dbReference>
<evidence type="ECO:0000256" key="1">
    <source>
        <dbReference type="ARBA" id="ARBA00011947"/>
    </source>
</evidence>
<protein>
    <recommendedName>
        <fullName evidence="1 6">Thymidylate synthase</fullName>
        <shortName evidence="6">TS</shortName>
        <shortName evidence="6">TSase</shortName>
        <ecNumber evidence="1 6">2.1.1.45</ecNumber>
    </recommendedName>
</protein>
<reference evidence="10" key="1">
    <citation type="submission" date="2015-07" db="EMBL/GenBank/DDBJ databases">
        <title>Draft Genome Sequence of Oceanobacillus picturae Heshi-B3 that Was Isolated from Fermented Rice Bran with Aging Salted Mackerel, Which Was Named Heshiko as Traditional Fermented Seafood in Japan.</title>
        <authorList>
            <person name="Akuzawa S."/>
            <person name="Nakagawa J."/>
            <person name="Kanekatsu T."/>
            <person name="Kanesaki Y."/>
            <person name="Suzuki T."/>
        </authorList>
    </citation>
    <scope>NUCLEOTIDE SEQUENCE [LARGE SCALE GENOMIC DNA]</scope>
    <source>
        <strain evidence="10">Heshi-B3</strain>
    </source>
</reference>
<evidence type="ECO:0000256" key="4">
    <source>
        <dbReference type="ARBA" id="ARBA00022679"/>
    </source>
</evidence>
<dbReference type="Proteomes" id="UP000052946">
    <property type="component" value="Unassembled WGS sequence"/>
</dbReference>
<feature type="domain" description="Thymidylate synthase/dCMP hydroxymethylase" evidence="8">
    <location>
        <begin position="6"/>
        <end position="318"/>
    </location>
</feature>
<dbReference type="GO" id="GO:0005829">
    <property type="term" value="C:cytosol"/>
    <property type="evidence" value="ECO:0007669"/>
    <property type="project" value="TreeGrafter"/>
</dbReference>
<feature type="binding site" evidence="6">
    <location>
        <begin position="180"/>
        <end position="181"/>
    </location>
    <ligand>
        <name>dUMP</name>
        <dbReference type="ChEBI" id="CHEBI:246422"/>
        <note>ligand shared between dimeric partners</note>
    </ligand>
</feature>
<feature type="binding site" description="in other chain" evidence="6">
    <location>
        <begin position="261"/>
        <end position="263"/>
    </location>
    <ligand>
        <name>dUMP</name>
        <dbReference type="ChEBI" id="CHEBI:246422"/>
        <note>ligand shared between dimeric partners</note>
    </ligand>
</feature>
<dbReference type="EC" id="2.1.1.45" evidence="1 6"/>
<feature type="binding site" evidence="6">
    <location>
        <position position="317"/>
    </location>
    <ligand>
        <name>(6R)-5,10-methylene-5,6,7,8-tetrahydrofolate</name>
        <dbReference type="ChEBI" id="CHEBI:15636"/>
    </ligand>
</feature>
<dbReference type="InterPro" id="IPR023451">
    <property type="entry name" value="Thymidate_synth/dCMP_Mease_dom"/>
</dbReference>
<comment type="subunit">
    <text evidence="6">Homodimer.</text>
</comment>
<dbReference type="Gene3D" id="3.30.572.10">
    <property type="entry name" value="Thymidylate synthase/dCMP hydroxymethylase domain"/>
    <property type="match status" value="1"/>
</dbReference>
<feature type="active site" description="Nucleophile" evidence="6">
    <location>
        <position position="200"/>
    </location>
</feature>
<keyword evidence="2 6" id="KW-0963">Cytoplasm</keyword>
<proteinExistence type="inferred from homology"/>
<keyword evidence="5 6" id="KW-0545">Nucleotide biosynthesis</keyword>
<dbReference type="OrthoDB" id="9774633at2"/>
<reference evidence="9 10" key="2">
    <citation type="journal article" date="2016" name="Genome Announc.">
        <title>Draft Genome Sequence of Oceanobacillus picturae Heshi-B3, Isolated from Fermented Rice Bran in a Traditional Japanese Seafood Dish.</title>
        <authorList>
            <person name="Akuzawa S."/>
            <person name="Nagaoka J."/>
            <person name="Kanekatsu M."/>
            <person name="Kanesaki Y."/>
            <person name="Suzuki T."/>
        </authorList>
    </citation>
    <scope>NUCLEOTIDE SEQUENCE [LARGE SCALE GENOMIC DNA]</scope>
    <source>
        <strain evidence="9 10">Heshi-B3</strain>
    </source>
</reference>
<evidence type="ECO:0000313" key="10">
    <source>
        <dbReference type="Proteomes" id="UP000052946"/>
    </source>
</evidence>
<dbReference type="CDD" id="cd00351">
    <property type="entry name" value="TS_Pyrimidine_HMase"/>
    <property type="match status" value="1"/>
</dbReference>
<sequence>MITGEQAYLDLCSHILEHGTKKEDRTNTGTYSVFGHQMRFDLSKGFPLLTTKKVPFRLVASELLWFIKGDTNIRYLLEHNNNIWNEWAFEKWVNSTEYKGPEMKDFGNRSQVDDTFKAQYMEQMNLFKQKVLQDDVFAAKYGSLGSVYGKQWREWKTSNDTTIDQLNDVITSIKHNPDSRRHIVSAWNPEDVPTMALPPCHTLFQFYVADGKLSCQLYQRSADVFLGVPFNIASYALLTHLIAYECGLEVGEFVHTLGDAHIYLNHVEQVKTQLDRDVRSMPELNITGDKQSIFDFEMSDFAVVNYNPHPSIKAPIAV</sequence>
<feature type="binding site" description="in other chain" evidence="6">
    <location>
        <position position="25"/>
    </location>
    <ligand>
        <name>dUMP</name>
        <dbReference type="ChEBI" id="CHEBI:246422"/>
        <note>ligand shared between dimeric partners</note>
    </ligand>
</feature>
<dbReference type="NCBIfam" id="NF002496">
    <property type="entry name" value="PRK01827.1-2"/>
    <property type="match status" value="1"/>
</dbReference>
<dbReference type="GO" id="GO:0032259">
    <property type="term" value="P:methylation"/>
    <property type="evidence" value="ECO:0007669"/>
    <property type="project" value="UniProtKB-KW"/>
</dbReference>
<evidence type="ECO:0000313" key="9">
    <source>
        <dbReference type="EMBL" id="GAQ17401.1"/>
    </source>
</evidence>
<comment type="similarity">
    <text evidence="6">Belongs to the thymidylate synthase family. Bacterial-type ThyA subfamily.</text>
</comment>
<comment type="caution">
    <text evidence="6">Lacks conserved residue(s) required for the propagation of feature annotation.</text>
</comment>
<feature type="active site" evidence="7">
    <location>
        <position position="200"/>
    </location>
</feature>
<evidence type="ECO:0000256" key="6">
    <source>
        <dbReference type="HAMAP-Rule" id="MF_00008"/>
    </source>
</evidence>
<evidence type="ECO:0000259" key="8">
    <source>
        <dbReference type="Pfam" id="PF00303"/>
    </source>
</evidence>
<feature type="binding site" evidence="6">
    <location>
        <position position="223"/>
    </location>
    <ligand>
        <name>(6R)-5,10-methylene-5,6,7,8-tetrahydrofolate</name>
        <dbReference type="ChEBI" id="CHEBI:15636"/>
    </ligand>
</feature>
<dbReference type="HAMAP" id="MF_00008">
    <property type="entry name" value="Thymidy_synth_bact"/>
    <property type="match status" value="1"/>
</dbReference>
<gene>
    <name evidence="6" type="primary">thyA</name>
    <name evidence="9" type="ORF">OPHB3_1326</name>
</gene>
<dbReference type="UniPathway" id="UPA00575"/>
<dbReference type="PROSITE" id="PS00091">
    <property type="entry name" value="THYMIDYLATE_SYNTHASE"/>
    <property type="match status" value="1"/>
</dbReference>
<dbReference type="InterPro" id="IPR045097">
    <property type="entry name" value="Thymidate_synth/dCMP_Mease"/>
</dbReference>
<dbReference type="Pfam" id="PF00303">
    <property type="entry name" value="Thymidylat_synt"/>
    <property type="match status" value="1"/>
</dbReference>
<comment type="subcellular location">
    <subcellularLocation>
        <location evidence="6">Cytoplasm</location>
    </subcellularLocation>
</comment>
<dbReference type="PRINTS" id="PR00108">
    <property type="entry name" value="THYMDSNTHASE"/>
</dbReference>
<dbReference type="PANTHER" id="PTHR11548">
    <property type="entry name" value="THYMIDYLATE SYNTHASE 1"/>
    <property type="match status" value="1"/>
</dbReference>
<dbReference type="RefSeq" id="WP_058949797.1">
    <property type="nucleotide sequence ID" value="NZ_BBXV01000014.1"/>
</dbReference>
<keyword evidence="3 6" id="KW-0489">Methyltransferase</keyword>
<accession>A0A0U9H6K5</accession>
<comment type="pathway">
    <text evidence="6">Pyrimidine metabolism; dTTP biosynthesis.</text>
</comment>
<dbReference type="GO" id="GO:0006231">
    <property type="term" value="P:dTMP biosynthetic process"/>
    <property type="evidence" value="ECO:0007669"/>
    <property type="project" value="UniProtKB-UniRule"/>
</dbReference>
<dbReference type="EMBL" id="BBXV01000014">
    <property type="protein sequence ID" value="GAQ17401.1"/>
    <property type="molecule type" value="Genomic_DNA"/>
</dbReference>
<dbReference type="InterPro" id="IPR000398">
    <property type="entry name" value="Thymidylate_synthase"/>
</dbReference>
<dbReference type="GO" id="GO:0004799">
    <property type="term" value="F:thymidylate synthase activity"/>
    <property type="evidence" value="ECO:0007669"/>
    <property type="project" value="UniProtKB-UniRule"/>
</dbReference>
<evidence type="ECO:0000256" key="2">
    <source>
        <dbReference type="ARBA" id="ARBA00022490"/>
    </source>
</evidence>
<keyword evidence="4 6" id="KW-0808">Transferase</keyword>
<evidence type="ECO:0000256" key="3">
    <source>
        <dbReference type="ARBA" id="ARBA00022603"/>
    </source>
</evidence>
<evidence type="ECO:0000256" key="7">
    <source>
        <dbReference type="PROSITE-ProRule" id="PRU10016"/>
    </source>
</evidence>
<dbReference type="AlphaFoldDB" id="A0A0U9H6K5"/>